<evidence type="ECO:0000313" key="6">
    <source>
        <dbReference type="EMBL" id="MFC7403693.1"/>
    </source>
</evidence>
<protein>
    <recommendedName>
        <fullName evidence="5">Putative glutamate--cysteine ligase 2</fullName>
        <ecNumber evidence="5">6.3.2.2</ecNumber>
    </recommendedName>
    <alternativeName>
        <fullName evidence="5">Gamma-glutamylcysteine synthetase 2</fullName>
        <shortName evidence="5">GCS 2</shortName>
        <shortName evidence="5">Gamma-GCS 2</shortName>
    </alternativeName>
</protein>
<dbReference type="RefSeq" id="WP_382390397.1">
    <property type="nucleotide sequence ID" value="NZ_JBHTCQ010000001.1"/>
</dbReference>
<keyword evidence="7" id="KW-1185">Reference proteome</keyword>
<dbReference type="Pfam" id="PF04107">
    <property type="entry name" value="GCS2"/>
    <property type="match status" value="1"/>
</dbReference>
<keyword evidence="2 5" id="KW-0547">Nucleotide-binding</keyword>
<dbReference type="InterPro" id="IPR006336">
    <property type="entry name" value="GCS2"/>
</dbReference>
<evidence type="ECO:0000313" key="7">
    <source>
        <dbReference type="Proteomes" id="UP001596455"/>
    </source>
</evidence>
<dbReference type="Proteomes" id="UP001596455">
    <property type="component" value="Unassembled WGS sequence"/>
</dbReference>
<evidence type="ECO:0000256" key="4">
    <source>
        <dbReference type="ARBA" id="ARBA00048819"/>
    </source>
</evidence>
<comment type="catalytic activity">
    <reaction evidence="4 5">
        <text>L-cysteine + L-glutamate + ATP = gamma-L-glutamyl-L-cysteine + ADP + phosphate + H(+)</text>
        <dbReference type="Rhea" id="RHEA:13285"/>
        <dbReference type="ChEBI" id="CHEBI:15378"/>
        <dbReference type="ChEBI" id="CHEBI:29985"/>
        <dbReference type="ChEBI" id="CHEBI:30616"/>
        <dbReference type="ChEBI" id="CHEBI:35235"/>
        <dbReference type="ChEBI" id="CHEBI:43474"/>
        <dbReference type="ChEBI" id="CHEBI:58173"/>
        <dbReference type="ChEBI" id="CHEBI:456216"/>
        <dbReference type="EC" id="6.3.2.2"/>
    </reaction>
</comment>
<dbReference type="Gene3D" id="3.30.590.20">
    <property type="match status" value="1"/>
</dbReference>
<reference evidence="7" key="1">
    <citation type="journal article" date="2019" name="Int. J. Syst. Evol. Microbiol.">
        <title>The Global Catalogue of Microorganisms (GCM) 10K type strain sequencing project: providing services to taxonomists for standard genome sequencing and annotation.</title>
        <authorList>
            <consortium name="The Broad Institute Genomics Platform"/>
            <consortium name="The Broad Institute Genome Sequencing Center for Infectious Disease"/>
            <person name="Wu L."/>
            <person name="Ma J."/>
        </authorList>
    </citation>
    <scope>NUCLEOTIDE SEQUENCE [LARGE SCALE GENOMIC DNA]</scope>
    <source>
        <strain evidence="7">JCM 1490</strain>
    </source>
</reference>
<dbReference type="GO" id="GO:0004357">
    <property type="term" value="F:glutamate-cysteine ligase activity"/>
    <property type="evidence" value="ECO:0007669"/>
    <property type="project" value="UniProtKB-EC"/>
</dbReference>
<comment type="similarity">
    <text evidence="5">Belongs to the glutamate--cysteine ligase type 2 family. YbdK subfamily.</text>
</comment>
<evidence type="ECO:0000256" key="1">
    <source>
        <dbReference type="ARBA" id="ARBA00022598"/>
    </source>
</evidence>
<name>A0ABW2Q5F2_9MICO</name>
<dbReference type="HAMAP" id="MF_01609">
    <property type="entry name" value="Glu_cys_ligase_2"/>
    <property type="match status" value="1"/>
</dbReference>
<sequence length="389" mass="41977">MPEPASPASPAEPRTVGVEEEMLLVERETGRAMSLQGQVLAEVTERTAQAVEEGAPAGDAIGGLLEGELNEEQIEVDSQPHADLETLGGELLAWRRRADLAARRLGARVAAIGLSPVPVDPHTVDTERYRRLSEQYGITADEQLTCGCHVHVSVADRAEAVAVIDRIRPWLPVLLALSANSPFWQGRDSSYASYRSLVQNRWPSAGPTEVFGSAETYDRLVADMVGTGVILDAGMVYFDARASHRYPTVEIRVADVCLDVRDTILLAALCRALVDRAGAEAAAGSEIPDVPVTMLRLASWQAARAGMSGDLVDPLTMRRAAAWDVVERLVDHVRPALRANGDDGLVQEGLERIRLHGTGAHRQRAVHERTGTLEDVVADAVRLTAGMAD</sequence>
<comment type="caution">
    <text evidence="6">The sequence shown here is derived from an EMBL/GenBank/DDBJ whole genome shotgun (WGS) entry which is preliminary data.</text>
</comment>
<dbReference type="SUPFAM" id="SSF55931">
    <property type="entry name" value="Glutamine synthetase/guanido kinase"/>
    <property type="match status" value="1"/>
</dbReference>
<evidence type="ECO:0000256" key="3">
    <source>
        <dbReference type="ARBA" id="ARBA00022840"/>
    </source>
</evidence>
<gene>
    <name evidence="6" type="ORF">ACFQQL_01125</name>
</gene>
<proteinExistence type="inferred from homology"/>
<evidence type="ECO:0000256" key="5">
    <source>
        <dbReference type="HAMAP-Rule" id="MF_01609"/>
    </source>
</evidence>
<dbReference type="NCBIfam" id="TIGR02050">
    <property type="entry name" value="gshA_cyan_rel"/>
    <property type="match status" value="1"/>
</dbReference>
<dbReference type="NCBIfam" id="NF010041">
    <property type="entry name" value="PRK13517.1-1"/>
    <property type="match status" value="1"/>
</dbReference>
<accession>A0ABW2Q5F2</accession>
<comment type="function">
    <text evidence="5">ATP-dependent carboxylate-amine ligase which exhibits weak glutamate--cysteine ligase activity.</text>
</comment>
<keyword evidence="3 5" id="KW-0067">ATP-binding</keyword>
<dbReference type="PANTHER" id="PTHR36510">
    <property type="entry name" value="GLUTAMATE--CYSTEINE LIGASE 2-RELATED"/>
    <property type="match status" value="1"/>
</dbReference>
<dbReference type="EMBL" id="JBHTCQ010000001">
    <property type="protein sequence ID" value="MFC7403693.1"/>
    <property type="molecule type" value="Genomic_DNA"/>
</dbReference>
<evidence type="ECO:0000256" key="2">
    <source>
        <dbReference type="ARBA" id="ARBA00022741"/>
    </source>
</evidence>
<keyword evidence="1 5" id="KW-0436">Ligase</keyword>
<dbReference type="InterPro" id="IPR050141">
    <property type="entry name" value="GCL_type2/YbdK_subfam"/>
</dbReference>
<dbReference type="InterPro" id="IPR014746">
    <property type="entry name" value="Gln_synth/guanido_kin_cat_dom"/>
</dbReference>
<dbReference type="InterPro" id="IPR011793">
    <property type="entry name" value="YbdK"/>
</dbReference>
<organism evidence="6 7">
    <name type="scientific">Georgenia alba</name>
    <dbReference type="NCBI Taxonomy" id="2233858"/>
    <lineage>
        <taxon>Bacteria</taxon>
        <taxon>Bacillati</taxon>
        <taxon>Actinomycetota</taxon>
        <taxon>Actinomycetes</taxon>
        <taxon>Micrococcales</taxon>
        <taxon>Bogoriellaceae</taxon>
        <taxon>Georgenia</taxon>
    </lineage>
</organism>
<dbReference type="PANTHER" id="PTHR36510:SF1">
    <property type="entry name" value="GLUTAMATE--CYSTEINE LIGASE 2-RELATED"/>
    <property type="match status" value="1"/>
</dbReference>
<dbReference type="EC" id="6.3.2.2" evidence="5"/>